<accession>A0ABS8VRG4</accession>
<dbReference type="EMBL" id="JACEIK010005817">
    <property type="protein sequence ID" value="MCE0482249.1"/>
    <property type="molecule type" value="Genomic_DNA"/>
</dbReference>
<dbReference type="PANTHER" id="PTHR28080:SF1">
    <property type="entry name" value="PEROXISOMAL BIOGENESIS FACTOR 3"/>
    <property type="match status" value="1"/>
</dbReference>
<sequence length="255" mass="28576">MGCYDFRTTTNQPEMPSRPRSLKLDREWPTYMLSRDVQSVLQRSDCRCVSARLLWQLGSGNDQQQFLASADYLTSFGLPTLISSFEAATSEVLKGKQLKDFFNTIVLHDTVIQILNTFMSTGSPHQWLGFLMPEDSKRNDFSVSSSTGSADLSNASKFEQLMLETRAALSSTEFGNIVDILLKAAVDVLMEDVRVLCGDANLTSGIPLAKLLSRIARMDQILLEEPNRNRYIQVIQDIPEVEIFFTLLYASIPAS</sequence>
<evidence type="ECO:0000256" key="1">
    <source>
        <dbReference type="SAM" id="MobiDB-lite"/>
    </source>
</evidence>
<organism evidence="2 3">
    <name type="scientific">Datura stramonium</name>
    <name type="common">Jimsonweed</name>
    <name type="synonym">Common thornapple</name>
    <dbReference type="NCBI Taxonomy" id="4076"/>
    <lineage>
        <taxon>Eukaryota</taxon>
        <taxon>Viridiplantae</taxon>
        <taxon>Streptophyta</taxon>
        <taxon>Embryophyta</taxon>
        <taxon>Tracheophyta</taxon>
        <taxon>Spermatophyta</taxon>
        <taxon>Magnoliopsida</taxon>
        <taxon>eudicotyledons</taxon>
        <taxon>Gunneridae</taxon>
        <taxon>Pentapetalae</taxon>
        <taxon>asterids</taxon>
        <taxon>lamiids</taxon>
        <taxon>Solanales</taxon>
        <taxon>Solanaceae</taxon>
        <taxon>Solanoideae</taxon>
        <taxon>Datureae</taxon>
        <taxon>Datura</taxon>
    </lineage>
</organism>
<dbReference type="InterPro" id="IPR006966">
    <property type="entry name" value="Peroxin-3"/>
</dbReference>
<feature type="region of interest" description="Disordered" evidence="1">
    <location>
        <begin position="1"/>
        <end position="21"/>
    </location>
</feature>
<evidence type="ECO:0000313" key="2">
    <source>
        <dbReference type="EMBL" id="MCE0482249.1"/>
    </source>
</evidence>
<protein>
    <submittedName>
        <fullName evidence="2">Uncharacterized protein</fullName>
    </submittedName>
</protein>
<reference evidence="2 3" key="1">
    <citation type="journal article" date="2021" name="BMC Genomics">
        <title>Datura genome reveals duplications of psychoactive alkaloid biosynthetic genes and high mutation rate following tissue culture.</title>
        <authorList>
            <person name="Rajewski A."/>
            <person name="Carter-House D."/>
            <person name="Stajich J."/>
            <person name="Litt A."/>
        </authorList>
    </citation>
    <scope>NUCLEOTIDE SEQUENCE [LARGE SCALE GENOMIC DNA]</scope>
    <source>
        <strain evidence="2">AR-01</strain>
    </source>
</reference>
<evidence type="ECO:0000313" key="3">
    <source>
        <dbReference type="Proteomes" id="UP000823775"/>
    </source>
</evidence>
<keyword evidence="3" id="KW-1185">Reference proteome</keyword>
<gene>
    <name evidence="2" type="ORF">HAX54_040831</name>
</gene>
<dbReference type="PANTHER" id="PTHR28080">
    <property type="entry name" value="PEROXISOMAL BIOGENESIS FACTOR 3"/>
    <property type="match status" value="1"/>
</dbReference>
<dbReference type="Pfam" id="PF04882">
    <property type="entry name" value="Peroxin-3"/>
    <property type="match status" value="1"/>
</dbReference>
<comment type="caution">
    <text evidence="2">The sequence shown here is derived from an EMBL/GenBank/DDBJ whole genome shotgun (WGS) entry which is preliminary data.</text>
</comment>
<name>A0ABS8VRG4_DATST</name>
<dbReference type="Proteomes" id="UP000823775">
    <property type="component" value="Unassembled WGS sequence"/>
</dbReference>
<proteinExistence type="predicted"/>